<keyword evidence="2" id="KW-1185">Reference proteome</keyword>
<evidence type="ECO:0000313" key="1">
    <source>
        <dbReference type="EMBL" id="MFC7204597.1"/>
    </source>
</evidence>
<dbReference type="AlphaFoldDB" id="A0ABD5ZHT3"/>
<comment type="caution">
    <text evidence="1">The sequence shown here is derived from an EMBL/GenBank/DDBJ whole genome shotgun (WGS) entry which is preliminary data.</text>
</comment>
<name>A0ABD5ZHT3_9EURY</name>
<reference evidence="1 2" key="1">
    <citation type="journal article" date="2019" name="Int. J. Syst. Evol. Microbiol.">
        <title>The Global Catalogue of Microorganisms (GCM) 10K type strain sequencing project: providing services to taxonomists for standard genome sequencing and annotation.</title>
        <authorList>
            <consortium name="The Broad Institute Genomics Platform"/>
            <consortium name="The Broad Institute Genome Sequencing Center for Infectious Disease"/>
            <person name="Wu L."/>
            <person name="Ma J."/>
        </authorList>
    </citation>
    <scope>NUCLEOTIDE SEQUENCE [LARGE SCALE GENOMIC DNA]</scope>
    <source>
        <strain evidence="1 2">DSM 29988</strain>
    </source>
</reference>
<evidence type="ECO:0008006" key="3">
    <source>
        <dbReference type="Google" id="ProtNLM"/>
    </source>
</evidence>
<gene>
    <name evidence="1" type="ORF">ACFQJC_13830</name>
</gene>
<evidence type="ECO:0000313" key="2">
    <source>
        <dbReference type="Proteomes" id="UP001596481"/>
    </source>
</evidence>
<dbReference type="SUPFAM" id="SSF55961">
    <property type="entry name" value="Bet v1-like"/>
    <property type="match status" value="1"/>
</dbReference>
<dbReference type="Proteomes" id="UP001596481">
    <property type="component" value="Unassembled WGS sequence"/>
</dbReference>
<organism evidence="1 2">
    <name type="scientific">Haloferax namakaokahaiae</name>
    <dbReference type="NCBI Taxonomy" id="1748331"/>
    <lineage>
        <taxon>Archaea</taxon>
        <taxon>Methanobacteriati</taxon>
        <taxon>Methanobacteriota</taxon>
        <taxon>Stenosarchaea group</taxon>
        <taxon>Halobacteria</taxon>
        <taxon>Halobacteriales</taxon>
        <taxon>Haloferacaceae</taxon>
        <taxon>Haloferax</taxon>
    </lineage>
</organism>
<dbReference type="EMBL" id="JBHTAA010000005">
    <property type="protein sequence ID" value="MFC7204597.1"/>
    <property type="molecule type" value="Genomic_DNA"/>
</dbReference>
<proteinExistence type="predicted"/>
<sequence>MGIGTKRTAKTLGLAGAAAAGTYLLALRPWHSRWGATDDETGTPLPGDDFVADATSSTTRAITIAAPPLAVWARIIQLGHETYDSVGATRFDEWLGLSVRRQNPHGADGQLSLGDELRLGPAVSGLPVFSVAVIDPGRTLVLSTPGWETRSSAATWTFALRRVGPGATRLIIRFQSQSRTVRERVRNRLVGEPLQFARERALLKGVRERAERAQSVPRGGRRS</sequence>
<accession>A0ABD5ZHT3</accession>
<dbReference type="RefSeq" id="WP_390224429.1">
    <property type="nucleotide sequence ID" value="NZ_JBHTAA010000005.1"/>
</dbReference>
<protein>
    <recommendedName>
        <fullName evidence="3">SRPBCC family protein</fullName>
    </recommendedName>
</protein>